<name>A0A9D4UCL3_ADICA</name>
<proteinExistence type="predicted"/>
<dbReference type="AlphaFoldDB" id="A0A9D4UCL3"/>
<reference evidence="1" key="1">
    <citation type="submission" date="2021-01" db="EMBL/GenBank/DDBJ databases">
        <title>Adiantum capillus-veneris genome.</title>
        <authorList>
            <person name="Fang Y."/>
            <person name="Liao Q."/>
        </authorList>
    </citation>
    <scope>NUCLEOTIDE SEQUENCE</scope>
    <source>
        <strain evidence="1">H3</strain>
        <tissue evidence="1">Leaf</tissue>
    </source>
</reference>
<evidence type="ECO:0000313" key="2">
    <source>
        <dbReference type="Proteomes" id="UP000886520"/>
    </source>
</evidence>
<gene>
    <name evidence="1" type="ORF">GOP47_0021276</name>
</gene>
<comment type="caution">
    <text evidence="1">The sequence shown here is derived from an EMBL/GenBank/DDBJ whole genome shotgun (WGS) entry which is preliminary data.</text>
</comment>
<organism evidence="1 2">
    <name type="scientific">Adiantum capillus-veneris</name>
    <name type="common">Maidenhair fern</name>
    <dbReference type="NCBI Taxonomy" id="13818"/>
    <lineage>
        <taxon>Eukaryota</taxon>
        <taxon>Viridiplantae</taxon>
        <taxon>Streptophyta</taxon>
        <taxon>Embryophyta</taxon>
        <taxon>Tracheophyta</taxon>
        <taxon>Polypodiopsida</taxon>
        <taxon>Polypodiidae</taxon>
        <taxon>Polypodiales</taxon>
        <taxon>Pteridineae</taxon>
        <taxon>Pteridaceae</taxon>
        <taxon>Vittarioideae</taxon>
        <taxon>Adiantum</taxon>
    </lineage>
</organism>
<protein>
    <submittedName>
        <fullName evidence="1">Uncharacterized protein</fullName>
    </submittedName>
</protein>
<dbReference type="Proteomes" id="UP000886520">
    <property type="component" value="Chromosome 20"/>
</dbReference>
<evidence type="ECO:0000313" key="1">
    <source>
        <dbReference type="EMBL" id="KAI5064606.1"/>
    </source>
</evidence>
<accession>A0A9D4UCL3</accession>
<sequence length="148" mass="16822">MSCLNFDEYMLVGQVLLDEAAYSCSPGFRSLPSHKSTSPKHHNSTSFYPTSSLLNPFTMFCDSLPFYYTDANMPLASSPSPRTMERTLYPIFEADEEGKDSDDDDDEDLSGAFNTPFLRFFKSCFIQFVYMMPVDKALKSPQSSPRKR</sequence>
<keyword evidence="2" id="KW-1185">Reference proteome</keyword>
<dbReference type="EMBL" id="JABFUD020000020">
    <property type="protein sequence ID" value="KAI5064606.1"/>
    <property type="molecule type" value="Genomic_DNA"/>
</dbReference>